<dbReference type="PANTHER" id="PTHR43820">
    <property type="entry name" value="HIGH-AFFINITY BRANCHED-CHAIN AMINO ACID TRANSPORT ATP-BINDING PROTEIN LIVF"/>
    <property type="match status" value="1"/>
</dbReference>
<evidence type="ECO:0000256" key="3">
    <source>
        <dbReference type="ARBA" id="ARBA00022475"/>
    </source>
</evidence>
<evidence type="ECO:0000256" key="5">
    <source>
        <dbReference type="ARBA" id="ARBA00022741"/>
    </source>
</evidence>
<proteinExistence type="inferred from homology"/>
<name>A0A7Z7BB80_9BURK</name>
<accession>A0A7Z7BB80</accession>
<dbReference type="Gene3D" id="3.40.50.300">
    <property type="entry name" value="P-loop containing nucleotide triphosphate hydrolases"/>
    <property type="match status" value="1"/>
</dbReference>
<evidence type="ECO:0000259" key="8">
    <source>
        <dbReference type="PROSITE" id="PS50893"/>
    </source>
</evidence>
<keyword evidence="3" id="KW-1003">Cell membrane</keyword>
<organism evidence="9 10">
    <name type="scientific">Paraburkholderia steynii</name>
    <dbReference type="NCBI Taxonomy" id="1245441"/>
    <lineage>
        <taxon>Bacteria</taxon>
        <taxon>Pseudomonadati</taxon>
        <taxon>Pseudomonadota</taxon>
        <taxon>Betaproteobacteria</taxon>
        <taxon>Burkholderiales</taxon>
        <taxon>Burkholderiaceae</taxon>
        <taxon>Paraburkholderia</taxon>
    </lineage>
</organism>
<keyword evidence="5" id="KW-0547">Nucleotide-binding</keyword>
<keyword evidence="10" id="KW-1185">Reference proteome</keyword>
<keyword evidence="6 9" id="KW-0067">ATP-binding</keyword>
<dbReference type="SUPFAM" id="SSF52540">
    <property type="entry name" value="P-loop containing nucleoside triphosphate hydrolases"/>
    <property type="match status" value="1"/>
</dbReference>
<feature type="domain" description="ABC transporter" evidence="8">
    <location>
        <begin position="7"/>
        <end position="247"/>
    </location>
</feature>
<evidence type="ECO:0000256" key="4">
    <source>
        <dbReference type="ARBA" id="ARBA00022519"/>
    </source>
</evidence>
<dbReference type="Proteomes" id="UP000198900">
    <property type="component" value="Unassembled WGS sequence"/>
</dbReference>
<comment type="similarity">
    <text evidence="1">Belongs to the ABC transporter superfamily.</text>
</comment>
<dbReference type="GO" id="GO:0005524">
    <property type="term" value="F:ATP binding"/>
    <property type="evidence" value="ECO:0007669"/>
    <property type="project" value="UniProtKB-KW"/>
</dbReference>
<dbReference type="InterPro" id="IPR003439">
    <property type="entry name" value="ABC_transporter-like_ATP-bd"/>
</dbReference>
<keyword evidence="4" id="KW-0472">Membrane</keyword>
<dbReference type="CDD" id="cd03224">
    <property type="entry name" value="ABC_TM1139_LivF_branched"/>
    <property type="match status" value="1"/>
</dbReference>
<dbReference type="EMBL" id="FNDI01000018">
    <property type="protein sequence ID" value="SDI52904.1"/>
    <property type="molecule type" value="Genomic_DNA"/>
</dbReference>
<evidence type="ECO:0000313" key="10">
    <source>
        <dbReference type="Proteomes" id="UP000198900"/>
    </source>
</evidence>
<dbReference type="PROSITE" id="PS50893">
    <property type="entry name" value="ABC_TRANSPORTER_2"/>
    <property type="match status" value="1"/>
</dbReference>
<dbReference type="RefSeq" id="WP_091784107.1">
    <property type="nucleotide sequence ID" value="NZ_FNDI01000018.1"/>
</dbReference>
<keyword evidence="7" id="KW-0029">Amino-acid transport</keyword>
<dbReference type="GO" id="GO:0015807">
    <property type="term" value="P:L-amino acid transport"/>
    <property type="evidence" value="ECO:0007669"/>
    <property type="project" value="TreeGrafter"/>
</dbReference>
<evidence type="ECO:0000256" key="2">
    <source>
        <dbReference type="ARBA" id="ARBA00022448"/>
    </source>
</evidence>
<gene>
    <name evidence="9" type="ORF">SAMN04487926_118169</name>
</gene>
<protein>
    <submittedName>
        <fullName evidence="9">Branched-chain amino acid transport system ATP-binding protein</fullName>
    </submittedName>
</protein>
<evidence type="ECO:0000256" key="1">
    <source>
        <dbReference type="ARBA" id="ARBA00005417"/>
    </source>
</evidence>
<sequence>MSTAPILQVDDIAVTYSQLIPALRGVSLTVPSGAVVALLGGNGAGKTTTLKAVSSLLRAERGELTSGRIAYRGELITEADPWTLAGRGLVQVLEGRRCFAHLSVEENLRLGAFVRQPARADLEAELERIYGIFPRLRERRKALAGYTSGGEQQMIAIGRALMARPALILLDEPSMGLAPQVVEEIFETVASLNRVDGVSFLLAEQNATIALRHAQFGYVLESGRVVAKGDAQTLLGLDSLRDAYLGGDKPGSGGALQRSRRSQAPSALLNVRTGSFPTWQNR</sequence>
<evidence type="ECO:0000256" key="6">
    <source>
        <dbReference type="ARBA" id="ARBA00022840"/>
    </source>
</evidence>
<evidence type="ECO:0000313" key="9">
    <source>
        <dbReference type="EMBL" id="SDI52904.1"/>
    </source>
</evidence>
<evidence type="ECO:0000256" key="7">
    <source>
        <dbReference type="ARBA" id="ARBA00022970"/>
    </source>
</evidence>
<dbReference type="SMART" id="SM00382">
    <property type="entry name" value="AAA"/>
    <property type="match status" value="1"/>
</dbReference>
<dbReference type="AlphaFoldDB" id="A0A7Z7BB80"/>
<dbReference type="GO" id="GO:0015658">
    <property type="term" value="F:branched-chain amino acid transmembrane transporter activity"/>
    <property type="evidence" value="ECO:0007669"/>
    <property type="project" value="TreeGrafter"/>
</dbReference>
<dbReference type="InterPro" id="IPR003593">
    <property type="entry name" value="AAA+_ATPase"/>
</dbReference>
<keyword evidence="2" id="KW-0813">Transport</keyword>
<comment type="caution">
    <text evidence="9">The sequence shown here is derived from an EMBL/GenBank/DDBJ whole genome shotgun (WGS) entry which is preliminary data.</text>
</comment>
<reference evidence="9" key="1">
    <citation type="submission" date="2016-10" db="EMBL/GenBank/DDBJ databases">
        <authorList>
            <person name="Varghese N."/>
            <person name="Submissions S."/>
        </authorList>
    </citation>
    <scope>NUCLEOTIDE SEQUENCE [LARGE SCALE GENOMIC DNA]</scope>
    <source>
        <strain evidence="9">YR281</strain>
    </source>
</reference>
<dbReference type="InterPro" id="IPR052156">
    <property type="entry name" value="BCAA_Transport_ATP-bd_LivF"/>
</dbReference>
<dbReference type="PANTHER" id="PTHR43820:SF4">
    <property type="entry name" value="HIGH-AFFINITY BRANCHED-CHAIN AMINO ACID TRANSPORT ATP-BINDING PROTEIN LIVF"/>
    <property type="match status" value="1"/>
</dbReference>
<dbReference type="Pfam" id="PF00005">
    <property type="entry name" value="ABC_tran"/>
    <property type="match status" value="1"/>
</dbReference>
<dbReference type="InterPro" id="IPR027417">
    <property type="entry name" value="P-loop_NTPase"/>
</dbReference>
<keyword evidence="4" id="KW-0997">Cell inner membrane</keyword>
<dbReference type="GO" id="GO:0016887">
    <property type="term" value="F:ATP hydrolysis activity"/>
    <property type="evidence" value="ECO:0007669"/>
    <property type="project" value="InterPro"/>
</dbReference>